<dbReference type="EMBL" id="VZQZ01000008">
    <property type="protein sequence ID" value="KAB0664438.1"/>
    <property type="molecule type" value="Genomic_DNA"/>
</dbReference>
<proteinExistence type="inferred from homology"/>
<evidence type="ECO:0000256" key="3">
    <source>
        <dbReference type="ARBA" id="ARBA00018123"/>
    </source>
</evidence>
<dbReference type="PANTHER" id="PTHR43782">
    <property type="entry name" value="ARGINASE"/>
    <property type="match status" value="1"/>
</dbReference>
<keyword evidence="6 12" id="KW-0378">Hydrolase</keyword>
<gene>
    <name evidence="14" type="primary">rocF</name>
    <name evidence="14" type="ORF">F6V25_12920</name>
</gene>
<comment type="catalytic activity">
    <reaction evidence="8 13">
        <text>L-arginine + H2O = urea + L-ornithine</text>
        <dbReference type="Rhea" id="RHEA:20569"/>
        <dbReference type="ChEBI" id="CHEBI:15377"/>
        <dbReference type="ChEBI" id="CHEBI:16199"/>
        <dbReference type="ChEBI" id="CHEBI:32682"/>
        <dbReference type="ChEBI" id="CHEBI:46911"/>
        <dbReference type="EC" id="3.5.3.1"/>
    </reaction>
</comment>
<feature type="binding site" evidence="10">
    <location>
        <position position="223"/>
    </location>
    <ligand>
        <name>Mn(2+)</name>
        <dbReference type="ChEBI" id="CHEBI:29035"/>
        <label>1</label>
    </ligand>
</feature>
<dbReference type="PROSITE" id="PS51409">
    <property type="entry name" value="ARGINASE_2"/>
    <property type="match status" value="1"/>
</dbReference>
<dbReference type="FunFam" id="3.40.800.10:FF:000012">
    <property type="entry name" value="Arginase"/>
    <property type="match status" value="1"/>
</dbReference>
<dbReference type="RefSeq" id="WP_151128968.1">
    <property type="nucleotide sequence ID" value="NZ_VZQZ01000008.1"/>
</dbReference>
<dbReference type="PANTHER" id="PTHR43782:SF3">
    <property type="entry name" value="ARGINASE"/>
    <property type="match status" value="1"/>
</dbReference>
<dbReference type="GO" id="GO:0006525">
    <property type="term" value="P:arginine metabolic process"/>
    <property type="evidence" value="ECO:0007669"/>
    <property type="project" value="UniProtKB-KW"/>
</dbReference>
<feature type="binding site" evidence="10">
    <location>
        <position position="122"/>
    </location>
    <ligand>
        <name>Mn(2+)</name>
        <dbReference type="ChEBI" id="CHEBI:29035"/>
        <label>1</label>
    </ligand>
</feature>
<dbReference type="InterPro" id="IPR006035">
    <property type="entry name" value="Ureohydrolase"/>
</dbReference>
<evidence type="ECO:0000256" key="8">
    <source>
        <dbReference type="ARBA" id="ARBA00047391"/>
    </source>
</evidence>
<evidence type="ECO:0000256" key="2">
    <source>
        <dbReference type="ARBA" id="ARBA00012168"/>
    </source>
</evidence>
<organism evidence="14 15">
    <name type="scientific">Oryzomonas japonica</name>
    <dbReference type="NCBI Taxonomy" id="2603858"/>
    <lineage>
        <taxon>Bacteria</taxon>
        <taxon>Pseudomonadati</taxon>
        <taxon>Thermodesulfobacteriota</taxon>
        <taxon>Desulfuromonadia</taxon>
        <taxon>Geobacterales</taxon>
        <taxon>Geobacteraceae</taxon>
        <taxon>Oryzomonas</taxon>
    </lineage>
</organism>
<dbReference type="UniPathway" id="UPA00158">
    <property type="reaction ID" value="UER00270"/>
</dbReference>
<dbReference type="GO" id="GO:0000050">
    <property type="term" value="P:urea cycle"/>
    <property type="evidence" value="ECO:0007669"/>
    <property type="project" value="UniProtKB-UniPathway"/>
</dbReference>
<feature type="binding site" evidence="10">
    <location>
        <position position="225"/>
    </location>
    <ligand>
        <name>Mn(2+)</name>
        <dbReference type="ChEBI" id="CHEBI:29035"/>
        <label>1</label>
    </ligand>
</feature>
<keyword evidence="4 13" id="KW-0056">Arginine metabolism</keyword>
<dbReference type="PROSITE" id="PS01053">
    <property type="entry name" value="ARGINASE_1"/>
    <property type="match status" value="1"/>
</dbReference>
<dbReference type="GO" id="GO:0030145">
    <property type="term" value="F:manganese ion binding"/>
    <property type="evidence" value="ECO:0007669"/>
    <property type="project" value="TreeGrafter"/>
</dbReference>
<evidence type="ECO:0000256" key="11">
    <source>
        <dbReference type="PROSITE-ProRule" id="PRU00742"/>
    </source>
</evidence>
<dbReference type="GO" id="GO:0004053">
    <property type="term" value="F:arginase activity"/>
    <property type="evidence" value="ECO:0007669"/>
    <property type="project" value="UniProtKB-UniRule"/>
</dbReference>
<evidence type="ECO:0000256" key="12">
    <source>
        <dbReference type="RuleBase" id="RU003684"/>
    </source>
</evidence>
<evidence type="ECO:0000256" key="1">
    <source>
        <dbReference type="ARBA" id="ARBA00005098"/>
    </source>
</evidence>
<evidence type="ECO:0000256" key="9">
    <source>
        <dbReference type="NCBIfam" id="TIGR01229"/>
    </source>
</evidence>
<dbReference type="InterPro" id="IPR014033">
    <property type="entry name" value="Arginase"/>
</dbReference>
<evidence type="ECO:0000256" key="5">
    <source>
        <dbReference type="ARBA" id="ARBA00022723"/>
    </source>
</evidence>
<comment type="similarity">
    <text evidence="11 12">Belongs to the arginase family.</text>
</comment>
<feature type="binding site" evidence="10">
    <location>
        <position position="98"/>
    </location>
    <ligand>
        <name>Mn(2+)</name>
        <dbReference type="ChEBI" id="CHEBI:29035"/>
        <label>1</label>
    </ligand>
</feature>
<name>A0A7J4ZNN9_9BACT</name>
<comment type="pathway">
    <text evidence="1">Nitrogen metabolism; urea cycle; L-ornithine and urea from L-arginine: step 1/1.</text>
</comment>
<dbReference type="NCBIfam" id="TIGR01229">
    <property type="entry name" value="rocF_arginase"/>
    <property type="match status" value="1"/>
</dbReference>
<dbReference type="AlphaFoldDB" id="A0A7J4ZNN9"/>
<evidence type="ECO:0000256" key="4">
    <source>
        <dbReference type="ARBA" id="ARBA00022503"/>
    </source>
</evidence>
<accession>A0A7J4ZNN9</accession>
<dbReference type="PIRSF" id="PIRSF036979">
    <property type="entry name" value="Arginase"/>
    <property type="match status" value="1"/>
</dbReference>
<comment type="caution">
    <text evidence="14">The sequence shown here is derived from an EMBL/GenBank/DDBJ whole genome shotgun (WGS) entry which is preliminary data.</text>
</comment>
<dbReference type="Gene3D" id="3.40.800.10">
    <property type="entry name" value="Ureohydrolase domain"/>
    <property type="match status" value="1"/>
</dbReference>
<dbReference type="SUPFAM" id="SSF52768">
    <property type="entry name" value="Arginase/deacetylase"/>
    <property type="match status" value="1"/>
</dbReference>
<dbReference type="InterPro" id="IPR020855">
    <property type="entry name" value="Ureohydrolase_Mn_BS"/>
</dbReference>
<dbReference type="EC" id="3.5.3.1" evidence="2 9"/>
<evidence type="ECO:0000256" key="13">
    <source>
        <dbReference type="RuleBase" id="RU361159"/>
    </source>
</evidence>
<evidence type="ECO:0000313" key="14">
    <source>
        <dbReference type="EMBL" id="KAB0664438.1"/>
    </source>
</evidence>
<feature type="binding site" evidence="10">
    <location>
        <position position="120"/>
    </location>
    <ligand>
        <name>Mn(2+)</name>
        <dbReference type="ChEBI" id="CHEBI:29035"/>
        <label>1</label>
    </ligand>
</feature>
<keyword evidence="5 10" id="KW-0479">Metal-binding</keyword>
<evidence type="ECO:0000256" key="7">
    <source>
        <dbReference type="ARBA" id="ARBA00023211"/>
    </source>
</evidence>
<keyword evidence="7 10" id="KW-0464">Manganese</keyword>
<dbReference type="PRINTS" id="PR00116">
    <property type="entry name" value="ARGINASE"/>
</dbReference>
<dbReference type="InterPro" id="IPR023696">
    <property type="entry name" value="Ureohydrolase_dom_sf"/>
</dbReference>
<evidence type="ECO:0000313" key="15">
    <source>
        <dbReference type="Proteomes" id="UP000420562"/>
    </source>
</evidence>
<comment type="cofactor">
    <cofactor evidence="10 13">
        <name>Mn(2+)</name>
        <dbReference type="ChEBI" id="CHEBI:29035"/>
    </cofactor>
    <text evidence="10 13">Binds 2 manganese ions per subunit.</text>
</comment>
<evidence type="ECO:0000256" key="10">
    <source>
        <dbReference type="PIRSR" id="PIRSR036979-1"/>
    </source>
</evidence>
<dbReference type="CDD" id="cd09989">
    <property type="entry name" value="Arginase"/>
    <property type="match status" value="1"/>
</dbReference>
<dbReference type="Pfam" id="PF00491">
    <property type="entry name" value="Arginase"/>
    <property type="match status" value="1"/>
</dbReference>
<feature type="binding site" evidence="10">
    <location>
        <position position="124"/>
    </location>
    <ligand>
        <name>Mn(2+)</name>
        <dbReference type="ChEBI" id="CHEBI:29035"/>
        <label>2</label>
    </ligand>
</feature>
<dbReference type="Proteomes" id="UP000420562">
    <property type="component" value="Unassembled WGS sequence"/>
</dbReference>
<keyword evidence="15" id="KW-1185">Reference proteome</keyword>
<protein>
    <recommendedName>
        <fullName evidence="3 9">Arginase</fullName>
        <ecNumber evidence="2 9">3.5.3.1</ecNumber>
    </recommendedName>
</protein>
<reference evidence="14 15" key="1">
    <citation type="submission" date="2019-09" db="EMBL/GenBank/DDBJ databases">
        <title>Geobacter sp. Red96, a novel strain isolated from paddy soil.</title>
        <authorList>
            <person name="Xu Z."/>
            <person name="Masuda Y."/>
            <person name="Itoh H."/>
            <person name="Senoo K."/>
        </authorList>
    </citation>
    <scope>NUCLEOTIDE SEQUENCE [LARGE SCALE GENOMIC DNA]</scope>
    <source>
        <strain evidence="14 15">Red96</strain>
    </source>
</reference>
<dbReference type="GO" id="GO:0005737">
    <property type="term" value="C:cytoplasm"/>
    <property type="evidence" value="ECO:0007669"/>
    <property type="project" value="TreeGrafter"/>
</dbReference>
<evidence type="ECO:0000256" key="6">
    <source>
        <dbReference type="ARBA" id="ARBA00022801"/>
    </source>
</evidence>
<sequence>MSATIQIIGVPIDLGQAHRGVDMGPGAMRYAGLAPRLAALGYHIRDTGNIAVPIRETLCEERQQHYLPAIRQICRAAYEAGRRAVEEGAVPLFIGGDHTLAIGSIGGVTHNAPAGLIWIDAHADFNTPATTLTGNIHGMTLAALLGEGDQELVDVGRPGPKLEPADVVMIGIRDLDPEERTRLRESGIMVYTMRDIDERGVGAVTREALERLEHRERLHVSLDMDCLDPQVCPGVGTTSPGGLSYREAQLLMEVLADSERVRALDIVEINPILDQRNQTAALAVELAASLFGKRIL</sequence>